<protein>
    <submittedName>
        <fullName evidence="1">Uncharacterized protein</fullName>
    </submittedName>
</protein>
<dbReference type="VEuPathDB" id="FungiDB:ASPTUDRAFT_551374"/>
<accession>A0A1L9N6T3</accession>
<dbReference type="OrthoDB" id="10326450at2759"/>
<dbReference type="AlphaFoldDB" id="A0A1L9N6T3"/>
<sequence>MRTHCRTIPTLHLYRLTVLVSKHKPPACSDLRMESSWLHPPSTPGPVSNVPHRKYQPIRLLPHDLPNRLAFGVGRWPSTIDLPFGDDVGTSCGLFVITKADLWCRASQSSRSVVAVLSKSVHSCLPCGTCPSIIKYSYFYRYGSRPISEAWLDIQRSPDYEAHHRTLYRQGHSHELIRVRSGKTAMRLEVLLTTNLRVAPRRAVHAAFIA</sequence>
<dbReference type="EMBL" id="KV878198">
    <property type="protein sequence ID" value="OJI84996.1"/>
    <property type="molecule type" value="Genomic_DNA"/>
</dbReference>
<dbReference type="Proteomes" id="UP000184304">
    <property type="component" value="Unassembled WGS sequence"/>
</dbReference>
<proteinExistence type="predicted"/>
<evidence type="ECO:0000313" key="2">
    <source>
        <dbReference type="Proteomes" id="UP000184304"/>
    </source>
</evidence>
<organism evidence="1 2">
    <name type="scientific">Aspergillus tubingensis (strain CBS 134.48)</name>
    <dbReference type="NCBI Taxonomy" id="767770"/>
    <lineage>
        <taxon>Eukaryota</taxon>
        <taxon>Fungi</taxon>
        <taxon>Dikarya</taxon>
        <taxon>Ascomycota</taxon>
        <taxon>Pezizomycotina</taxon>
        <taxon>Eurotiomycetes</taxon>
        <taxon>Eurotiomycetidae</taxon>
        <taxon>Eurotiales</taxon>
        <taxon>Aspergillaceae</taxon>
        <taxon>Aspergillus</taxon>
        <taxon>Aspergillus subgen. Circumdati</taxon>
    </lineage>
</organism>
<keyword evidence="2" id="KW-1185">Reference proteome</keyword>
<reference evidence="2" key="1">
    <citation type="journal article" date="2017" name="Genome Biol.">
        <title>Comparative genomics reveals high biological diversity and specific adaptations in the industrially and medically important fungal genus Aspergillus.</title>
        <authorList>
            <person name="de Vries R.P."/>
            <person name="Riley R."/>
            <person name="Wiebenga A."/>
            <person name="Aguilar-Osorio G."/>
            <person name="Amillis S."/>
            <person name="Uchima C.A."/>
            <person name="Anderluh G."/>
            <person name="Asadollahi M."/>
            <person name="Askin M."/>
            <person name="Barry K."/>
            <person name="Battaglia E."/>
            <person name="Bayram O."/>
            <person name="Benocci T."/>
            <person name="Braus-Stromeyer S.A."/>
            <person name="Caldana C."/>
            <person name="Canovas D."/>
            <person name="Cerqueira G.C."/>
            <person name="Chen F."/>
            <person name="Chen W."/>
            <person name="Choi C."/>
            <person name="Clum A."/>
            <person name="Dos Santos R.A."/>
            <person name="Damasio A.R."/>
            <person name="Diallinas G."/>
            <person name="Emri T."/>
            <person name="Fekete E."/>
            <person name="Flipphi M."/>
            <person name="Freyberg S."/>
            <person name="Gallo A."/>
            <person name="Gournas C."/>
            <person name="Habgood R."/>
            <person name="Hainaut M."/>
            <person name="Harispe M.L."/>
            <person name="Henrissat B."/>
            <person name="Hilden K.S."/>
            <person name="Hope R."/>
            <person name="Hossain A."/>
            <person name="Karabika E."/>
            <person name="Karaffa L."/>
            <person name="Karanyi Z."/>
            <person name="Krasevec N."/>
            <person name="Kuo A."/>
            <person name="Kusch H."/>
            <person name="LaButti K."/>
            <person name="Lagendijk E.L."/>
            <person name="Lapidus A."/>
            <person name="Levasseur A."/>
            <person name="Lindquist E."/>
            <person name="Lipzen A."/>
            <person name="Logrieco A.F."/>
            <person name="MacCabe A."/>
            <person name="Maekelae M.R."/>
            <person name="Malavazi I."/>
            <person name="Melin P."/>
            <person name="Meyer V."/>
            <person name="Mielnichuk N."/>
            <person name="Miskei M."/>
            <person name="Molnar A.P."/>
            <person name="Mule G."/>
            <person name="Ngan C.Y."/>
            <person name="Orejas M."/>
            <person name="Orosz E."/>
            <person name="Ouedraogo J.P."/>
            <person name="Overkamp K.M."/>
            <person name="Park H.-S."/>
            <person name="Perrone G."/>
            <person name="Piumi F."/>
            <person name="Punt P.J."/>
            <person name="Ram A.F."/>
            <person name="Ramon A."/>
            <person name="Rauscher S."/>
            <person name="Record E."/>
            <person name="Riano-Pachon D.M."/>
            <person name="Robert V."/>
            <person name="Roehrig J."/>
            <person name="Ruller R."/>
            <person name="Salamov A."/>
            <person name="Salih N.S."/>
            <person name="Samson R.A."/>
            <person name="Sandor E."/>
            <person name="Sanguinetti M."/>
            <person name="Schuetze T."/>
            <person name="Sepcic K."/>
            <person name="Shelest E."/>
            <person name="Sherlock G."/>
            <person name="Sophianopoulou V."/>
            <person name="Squina F.M."/>
            <person name="Sun H."/>
            <person name="Susca A."/>
            <person name="Todd R.B."/>
            <person name="Tsang A."/>
            <person name="Unkles S.E."/>
            <person name="van de Wiele N."/>
            <person name="van Rossen-Uffink D."/>
            <person name="Oliveira J.V."/>
            <person name="Vesth T.C."/>
            <person name="Visser J."/>
            <person name="Yu J.-H."/>
            <person name="Zhou M."/>
            <person name="Andersen M.R."/>
            <person name="Archer D.B."/>
            <person name="Baker S.E."/>
            <person name="Benoit I."/>
            <person name="Brakhage A.A."/>
            <person name="Braus G.H."/>
            <person name="Fischer R."/>
            <person name="Frisvad J.C."/>
            <person name="Goldman G.H."/>
            <person name="Houbraken J."/>
            <person name="Oakley B."/>
            <person name="Pocsi I."/>
            <person name="Scazzocchio C."/>
            <person name="Seiboth B."/>
            <person name="vanKuyk P.A."/>
            <person name="Wortman J."/>
            <person name="Dyer P.S."/>
            <person name="Grigoriev I.V."/>
        </authorList>
    </citation>
    <scope>NUCLEOTIDE SEQUENCE [LARGE SCALE GENOMIC DNA]</scope>
    <source>
        <strain evidence="2">CBS 134.48</strain>
    </source>
</reference>
<evidence type="ECO:0000313" key="1">
    <source>
        <dbReference type="EMBL" id="OJI84996.1"/>
    </source>
</evidence>
<gene>
    <name evidence="1" type="ORF">ASPTUDRAFT_551374</name>
</gene>
<name>A0A1L9N6T3_ASPTC</name>